<name>G9ZBF3_9GAMM</name>
<protein>
    <submittedName>
        <fullName evidence="1">Uncharacterized protein</fullName>
    </submittedName>
</protein>
<dbReference type="HOGENOM" id="CLU_3192733_0_0_6"/>
<reference evidence="1 2" key="1">
    <citation type="submission" date="2011-08" db="EMBL/GenBank/DDBJ databases">
        <authorList>
            <person name="Weinstock G."/>
            <person name="Sodergren E."/>
            <person name="Clifton S."/>
            <person name="Fulton L."/>
            <person name="Fulton B."/>
            <person name="Courtney L."/>
            <person name="Fronick C."/>
            <person name="Harrison M."/>
            <person name="Strong C."/>
            <person name="Farmer C."/>
            <person name="Delahaunty K."/>
            <person name="Markovic C."/>
            <person name="Hall O."/>
            <person name="Minx P."/>
            <person name="Tomlinson C."/>
            <person name="Mitreva M."/>
            <person name="Hou S."/>
            <person name="Chen J."/>
            <person name="Wollam A."/>
            <person name="Pepin K.H."/>
            <person name="Johnson M."/>
            <person name="Bhonagiri V."/>
            <person name="Zhang X."/>
            <person name="Suruliraj S."/>
            <person name="Warren W."/>
            <person name="Chinwalla A."/>
            <person name="Mardis E.R."/>
            <person name="Wilson R.K."/>
        </authorList>
    </citation>
    <scope>NUCLEOTIDE SEQUENCE [LARGE SCALE GENOMIC DNA]</scope>
    <source>
        <strain evidence="1 2">F0432</strain>
    </source>
</reference>
<evidence type="ECO:0000313" key="1">
    <source>
        <dbReference type="EMBL" id="EHM56170.1"/>
    </source>
</evidence>
<dbReference type="EMBL" id="AGCM01000003">
    <property type="protein sequence ID" value="EHM56170.1"/>
    <property type="molecule type" value="Genomic_DNA"/>
</dbReference>
<accession>G9ZBF3</accession>
<organism evidence="1 2">
    <name type="scientific">Cardiobacterium valvarum F0432</name>
    <dbReference type="NCBI Taxonomy" id="797473"/>
    <lineage>
        <taxon>Bacteria</taxon>
        <taxon>Pseudomonadati</taxon>
        <taxon>Pseudomonadota</taxon>
        <taxon>Gammaproteobacteria</taxon>
        <taxon>Cardiobacteriales</taxon>
        <taxon>Cardiobacteriaceae</taxon>
        <taxon>Cardiobacterium</taxon>
    </lineage>
</organism>
<dbReference type="Proteomes" id="UP000004750">
    <property type="component" value="Unassembled WGS sequence"/>
</dbReference>
<dbReference type="AlphaFoldDB" id="G9ZBF3"/>
<sequence length="45" mass="4860">LDGPSNHAAWQLSIVYKGPTYKARIITIGVLQTAGNPHDFPARIA</sequence>
<comment type="caution">
    <text evidence="1">The sequence shown here is derived from an EMBL/GenBank/DDBJ whole genome shotgun (WGS) entry which is preliminary data.</text>
</comment>
<evidence type="ECO:0000313" key="2">
    <source>
        <dbReference type="Proteomes" id="UP000004750"/>
    </source>
</evidence>
<proteinExistence type="predicted"/>
<feature type="non-terminal residue" evidence="1">
    <location>
        <position position="1"/>
    </location>
</feature>
<gene>
    <name evidence="1" type="ORF">HMPREF9080_00076</name>
</gene>